<keyword evidence="3" id="KW-0012">Acyltransferase</keyword>
<dbReference type="Proteomes" id="UP001291653">
    <property type="component" value="Unassembled WGS sequence"/>
</dbReference>
<keyword evidence="2" id="KW-0808">Transferase</keyword>
<evidence type="ECO:0000256" key="2">
    <source>
        <dbReference type="ARBA" id="ARBA00022679"/>
    </source>
</evidence>
<evidence type="ECO:0000259" key="5">
    <source>
        <dbReference type="Pfam" id="PF08545"/>
    </source>
</evidence>
<accession>A0ABQ5P9V9</accession>
<dbReference type="CDD" id="cd00830">
    <property type="entry name" value="KAS_III"/>
    <property type="match status" value="1"/>
</dbReference>
<dbReference type="InterPro" id="IPR013751">
    <property type="entry name" value="ACP_syn_III_N"/>
</dbReference>
<dbReference type="Gene3D" id="3.40.47.10">
    <property type="match status" value="1"/>
</dbReference>
<dbReference type="RefSeq" id="WP_323451271.1">
    <property type="nucleotide sequence ID" value="NZ_BSBI01000019.1"/>
</dbReference>
<name>A0ABQ5P9V9_9ACTN</name>
<comment type="caution">
    <text evidence="6">The sequence shown here is derived from an EMBL/GenBank/DDBJ whole genome shotgun (WGS) entry which is preliminary data.</text>
</comment>
<keyword evidence="1" id="KW-0963">Cytoplasm</keyword>
<gene>
    <name evidence="6" type="ORF">SYYSPA8_33565</name>
</gene>
<dbReference type="NCBIfam" id="NF006829">
    <property type="entry name" value="PRK09352.1"/>
    <property type="match status" value="1"/>
</dbReference>
<dbReference type="PANTHER" id="PTHR34069:SF2">
    <property type="entry name" value="BETA-KETOACYL-[ACYL-CARRIER-PROTEIN] SYNTHASE III"/>
    <property type="match status" value="1"/>
</dbReference>
<evidence type="ECO:0000256" key="3">
    <source>
        <dbReference type="ARBA" id="ARBA00023315"/>
    </source>
</evidence>
<dbReference type="Pfam" id="PF08545">
    <property type="entry name" value="ACP_syn_III"/>
    <property type="match status" value="1"/>
</dbReference>
<reference evidence="6 7" key="1">
    <citation type="submission" date="2022-10" db="EMBL/GenBank/DDBJ databases">
        <title>Draft genome sequence of Streptomyces sp. YSPA8.</title>
        <authorList>
            <person name="Moriuchi R."/>
            <person name="Dohra H."/>
            <person name="Yamamura H."/>
            <person name="Kodani S."/>
        </authorList>
    </citation>
    <scope>NUCLEOTIDE SEQUENCE [LARGE SCALE GENOMIC DNA]</scope>
    <source>
        <strain evidence="6 7">YSPA8</strain>
    </source>
</reference>
<evidence type="ECO:0000313" key="7">
    <source>
        <dbReference type="Proteomes" id="UP001291653"/>
    </source>
</evidence>
<evidence type="ECO:0000313" key="6">
    <source>
        <dbReference type="EMBL" id="GLF99332.1"/>
    </source>
</evidence>
<protein>
    <submittedName>
        <fullName evidence="6">Ketoacyl-ACP synthase III</fullName>
    </submittedName>
</protein>
<evidence type="ECO:0000259" key="4">
    <source>
        <dbReference type="Pfam" id="PF08541"/>
    </source>
</evidence>
<organism evidence="6 7">
    <name type="scientific">Streptomyces yaizuensis</name>
    <dbReference type="NCBI Taxonomy" id="2989713"/>
    <lineage>
        <taxon>Bacteria</taxon>
        <taxon>Bacillati</taxon>
        <taxon>Actinomycetota</taxon>
        <taxon>Actinomycetes</taxon>
        <taxon>Kitasatosporales</taxon>
        <taxon>Streptomycetaceae</taxon>
        <taxon>Streptomyces</taxon>
    </lineage>
</organism>
<dbReference type="SUPFAM" id="SSF53901">
    <property type="entry name" value="Thiolase-like"/>
    <property type="match status" value="1"/>
</dbReference>
<dbReference type="EMBL" id="BSBI01000019">
    <property type="protein sequence ID" value="GLF99332.1"/>
    <property type="molecule type" value="Genomic_DNA"/>
</dbReference>
<dbReference type="Pfam" id="PF08541">
    <property type="entry name" value="ACP_syn_III_C"/>
    <property type="match status" value="1"/>
</dbReference>
<feature type="domain" description="Beta-ketoacyl-[acyl-carrier-protein] synthase III C-terminal" evidence="4">
    <location>
        <begin position="224"/>
        <end position="313"/>
    </location>
</feature>
<feature type="domain" description="Beta-ketoacyl-[acyl-carrier-protein] synthase III N-terminal" evidence="5">
    <location>
        <begin position="106"/>
        <end position="187"/>
    </location>
</feature>
<dbReference type="PANTHER" id="PTHR34069">
    <property type="entry name" value="3-OXOACYL-[ACYL-CARRIER-PROTEIN] SYNTHASE 3"/>
    <property type="match status" value="1"/>
</dbReference>
<keyword evidence="7" id="KW-1185">Reference proteome</keyword>
<sequence length="314" mass="32674">MTTAVIGTGSWVPERVVTNEEAVAHTGGPSGWITRKTGIVERRWAAPETTTAYAATRAARAAMERAGIEPEQVGVIALATSTPDRPQPPTATAVQAALGASGAAALDINGVCTGFMYALATARGMLSSGDQGRYALVIGADLYSRILDPTDHRTVVLFGDGAGAVVIGPESEPGRGEIIATRLRSHGHLGRLIHMEPGDHFRMDGAGVRDFVLAEVPLAVKDFLAEQGVDGRQIRHLVAHQANGVILDALVPTLGLAEDVTVHRTIDRYGNTASASVPITLDDAHRRDALTGDGLTLLLAFGGGMATGAALLRG</sequence>
<dbReference type="InterPro" id="IPR013747">
    <property type="entry name" value="ACP_syn_III_C"/>
</dbReference>
<evidence type="ECO:0000256" key="1">
    <source>
        <dbReference type="ARBA" id="ARBA00022490"/>
    </source>
</evidence>
<dbReference type="InterPro" id="IPR016039">
    <property type="entry name" value="Thiolase-like"/>
</dbReference>
<proteinExistence type="predicted"/>